<accession>C1E015</accession>
<dbReference type="FunCoup" id="C1E015">
    <property type="interactions" value="852"/>
</dbReference>
<gene>
    <name evidence="5" type="ORF">MICPUN_79058</name>
</gene>
<dbReference type="InterPro" id="IPR002933">
    <property type="entry name" value="Peptidase_M20"/>
</dbReference>
<evidence type="ECO:0000256" key="1">
    <source>
        <dbReference type="ARBA" id="ARBA00006153"/>
    </source>
</evidence>
<comment type="cofactor">
    <cofactor evidence="3">
        <name>Mn(2+)</name>
        <dbReference type="ChEBI" id="CHEBI:29035"/>
    </cofactor>
    <text evidence="3">The Mn(2+) ion enhances activity.</text>
</comment>
<feature type="binding site" evidence="3">
    <location>
        <position position="134"/>
    </location>
    <ligand>
        <name>Mn(2+)</name>
        <dbReference type="ChEBI" id="CHEBI:29035"/>
        <label>2</label>
    </ligand>
</feature>
<comment type="similarity">
    <text evidence="1">Belongs to the peptidase M20 family.</text>
</comment>
<dbReference type="AlphaFoldDB" id="C1E015"/>
<dbReference type="Pfam" id="PF01546">
    <property type="entry name" value="Peptidase_M20"/>
    <property type="match status" value="1"/>
</dbReference>
<dbReference type="EMBL" id="CP001323">
    <property type="protein sequence ID" value="ACO60739.1"/>
    <property type="molecule type" value="Genomic_DNA"/>
</dbReference>
<reference evidence="5 6" key="1">
    <citation type="journal article" date="2009" name="Science">
        <title>Green evolution and dynamic adaptations revealed by genomes of the marine picoeukaryotes Micromonas.</title>
        <authorList>
            <person name="Worden A.Z."/>
            <person name="Lee J.H."/>
            <person name="Mock T."/>
            <person name="Rouze P."/>
            <person name="Simmons M.P."/>
            <person name="Aerts A.L."/>
            <person name="Allen A.E."/>
            <person name="Cuvelier M.L."/>
            <person name="Derelle E."/>
            <person name="Everett M.V."/>
            <person name="Foulon E."/>
            <person name="Grimwood J."/>
            <person name="Gundlach H."/>
            <person name="Henrissat B."/>
            <person name="Napoli C."/>
            <person name="McDonald S.M."/>
            <person name="Parker M.S."/>
            <person name="Rombauts S."/>
            <person name="Salamov A."/>
            <person name="Von Dassow P."/>
            <person name="Badger J.H."/>
            <person name="Coutinho P.M."/>
            <person name="Demir E."/>
            <person name="Dubchak I."/>
            <person name="Gentemann C."/>
            <person name="Eikrem W."/>
            <person name="Gready J.E."/>
            <person name="John U."/>
            <person name="Lanier W."/>
            <person name="Lindquist E.A."/>
            <person name="Lucas S."/>
            <person name="Mayer K.F."/>
            <person name="Moreau H."/>
            <person name="Not F."/>
            <person name="Otillar R."/>
            <person name="Panaud O."/>
            <person name="Pangilinan J."/>
            <person name="Paulsen I."/>
            <person name="Piegu B."/>
            <person name="Poliakov A."/>
            <person name="Robbens S."/>
            <person name="Schmutz J."/>
            <person name="Toulza E."/>
            <person name="Wyss T."/>
            <person name="Zelensky A."/>
            <person name="Zhou K."/>
            <person name="Armbrust E.V."/>
            <person name="Bhattacharya D."/>
            <person name="Goodenough U.W."/>
            <person name="Van de Peer Y."/>
            <person name="Grigoriev I.V."/>
        </authorList>
    </citation>
    <scope>NUCLEOTIDE SEQUENCE [LARGE SCALE GENOMIC DNA]</scope>
    <source>
        <strain evidence="6">RCC299 / NOUM17</strain>
    </source>
</reference>
<dbReference type="SUPFAM" id="SSF53187">
    <property type="entry name" value="Zn-dependent exopeptidases"/>
    <property type="match status" value="1"/>
</dbReference>
<feature type="binding site" evidence="3">
    <location>
        <position position="408"/>
    </location>
    <ligand>
        <name>Mn(2+)</name>
        <dbReference type="ChEBI" id="CHEBI:29035"/>
        <label>2</label>
    </ligand>
</feature>
<dbReference type="GO" id="GO:0046872">
    <property type="term" value="F:metal ion binding"/>
    <property type="evidence" value="ECO:0007669"/>
    <property type="project" value="UniProtKB-KW"/>
</dbReference>
<keyword evidence="6" id="KW-1185">Reference proteome</keyword>
<keyword evidence="4" id="KW-0732">Signal</keyword>
<feature type="binding site" evidence="3">
    <location>
        <position position="197"/>
    </location>
    <ligand>
        <name>Mn(2+)</name>
        <dbReference type="ChEBI" id="CHEBI:29035"/>
        <label>2</label>
    </ligand>
</feature>
<feature type="binding site" evidence="3">
    <location>
        <position position="170"/>
    </location>
    <ligand>
        <name>Mn(2+)</name>
        <dbReference type="ChEBI" id="CHEBI:29035"/>
        <label>2</label>
    </ligand>
</feature>
<proteinExistence type="inferred from homology"/>
<dbReference type="SUPFAM" id="SSF55031">
    <property type="entry name" value="Bacterial exopeptidase dimerisation domain"/>
    <property type="match status" value="1"/>
</dbReference>
<protein>
    <recommendedName>
        <fullName evidence="7">Peptidase M20 dimerisation domain-containing protein</fullName>
    </recommendedName>
</protein>
<evidence type="ECO:0000256" key="2">
    <source>
        <dbReference type="ARBA" id="ARBA00022801"/>
    </source>
</evidence>
<keyword evidence="3" id="KW-0464">Manganese</keyword>
<organism evidence="5 6">
    <name type="scientific">Micromonas commoda (strain RCC299 / NOUM17 / CCMP2709)</name>
    <name type="common">Picoplanktonic green alga</name>
    <dbReference type="NCBI Taxonomy" id="296587"/>
    <lineage>
        <taxon>Eukaryota</taxon>
        <taxon>Viridiplantae</taxon>
        <taxon>Chlorophyta</taxon>
        <taxon>Mamiellophyceae</taxon>
        <taxon>Mamiellales</taxon>
        <taxon>Mamiellaceae</taxon>
        <taxon>Micromonas</taxon>
    </lineage>
</organism>
<dbReference type="Gene3D" id="3.30.70.360">
    <property type="match status" value="1"/>
</dbReference>
<dbReference type="PANTHER" id="PTHR11014:SF63">
    <property type="entry name" value="METALLOPEPTIDASE, PUTATIVE (AFU_ORTHOLOGUE AFUA_6G09600)-RELATED"/>
    <property type="match status" value="1"/>
</dbReference>
<feature type="signal peptide" evidence="4">
    <location>
        <begin position="1"/>
        <end position="17"/>
    </location>
</feature>
<keyword evidence="3" id="KW-0479">Metal-binding</keyword>
<dbReference type="NCBIfam" id="TIGR01891">
    <property type="entry name" value="amidohydrolases"/>
    <property type="match status" value="1"/>
</dbReference>
<dbReference type="Gene3D" id="3.40.630.10">
    <property type="entry name" value="Zn peptidases"/>
    <property type="match status" value="1"/>
</dbReference>
<dbReference type="PANTHER" id="PTHR11014">
    <property type="entry name" value="PEPTIDASE M20 FAMILY MEMBER"/>
    <property type="match status" value="1"/>
</dbReference>
<dbReference type="GeneID" id="8241158"/>
<feature type="chain" id="PRO_5002908930" description="Peptidase M20 dimerisation domain-containing protein" evidence="4">
    <location>
        <begin position="18"/>
        <end position="441"/>
    </location>
</feature>
<feature type="binding site" evidence="3">
    <location>
        <position position="136"/>
    </location>
    <ligand>
        <name>Mn(2+)</name>
        <dbReference type="ChEBI" id="CHEBI:29035"/>
        <label>2</label>
    </ligand>
</feature>
<keyword evidence="2" id="KW-0378">Hydrolase</keyword>
<dbReference type="FunFam" id="3.30.70.360:FF:000001">
    <property type="entry name" value="N-acetyldiaminopimelate deacetylase"/>
    <property type="match status" value="1"/>
</dbReference>
<evidence type="ECO:0008006" key="7">
    <source>
        <dbReference type="Google" id="ProtNLM"/>
    </source>
</evidence>
<evidence type="ECO:0000256" key="4">
    <source>
        <dbReference type="SAM" id="SignalP"/>
    </source>
</evidence>
<dbReference type="InParanoid" id="C1E015"/>
<dbReference type="GO" id="GO:0016787">
    <property type="term" value="F:hydrolase activity"/>
    <property type="evidence" value="ECO:0007669"/>
    <property type="project" value="UniProtKB-KW"/>
</dbReference>
<dbReference type="RefSeq" id="XP_002499481.1">
    <property type="nucleotide sequence ID" value="XM_002499435.1"/>
</dbReference>
<dbReference type="OMA" id="TYWVRLA"/>
<evidence type="ECO:0000313" key="5">
    <source>
        <dbReference type="EMBL" id="ACO60739.1"/>
    </source>
</evidence>
<dbReference type="PIRSF" id="PIRSF005962">
    <property type="entry name" value="Pept_M20D_amidohydro"/>
    <property type="match status" value="1"/>
</dbReference>
<name>C1E015_MICCC</name>
<dbReference type="eggNOG" id="ENOG502QQEM">
    <property type="taxonomic scope" value="Eukaryota"/>
</dbReference>
<dbReference type="KEGG" id="mis:MICPUN_79058"/>
<dbReference type="Proteomes" id="UP000002009">
    <property type="component" value="Chromosome 2"/>
</dbReference>
<evidence type="ECO:0000313" key="6">
    <source>
        <dbReference type="Proteomes" id="UP000002009"/>
    </source>
</evidence>
<evidence type="ECO:0000256" key="3">
    <source>
        <dbReference type="PIRSR" id="PIRSR005962-1"/>
    </source>
</evidence>
<dbReference type="InterPro" id="IPR036264">
    <property type="entry name" value="Bact_exopeptidase_dim_dom"/>
</dbReference>
<dbReference type="OrthoDB" id="6119954at2759"/>
<sequence>MLLFAAICAASHVTVSADEACRDGTCASNLNDLRKVLTVSEDVADYVVRMRRELHLQPELMWTETKTSALVKRELTAFGVSFEEVSSPGVVATIGSGSAPVVALRADLDALPVTEESDIPAERRSQVPGKMHACGHDGHTAMLLGAAKVLKSVEGSLRGTVRLVFQPAEEGGAGARRMLEDGLRAMKPPIESSFALHNWPYPETPSGTVGTRSGTIMAGSGAFEIYLRGAGGHAAVPHKNVDVVVCGGAVVMAMQTIVSRLTDPLDSALVTVTVFDAGGDADNVMADTARLMGQFHAVNKRTLEWIHGAIVKEATGTAKAHGCEAAVTFTPVLPDGNVREEYPPTVNDVKAAALASSVATGMFGAEAVLDVAPVMPAEDFSFFAEEWPSTMMWLGAYNVTAGATWPLHSGRYVLDESVLYRGVAMHVGYATEFIAKGFDER</sequence>
<dbReference type="InterPro" id="IPR017439">
    <property type="entry name" value="Amidohydrolase"/>
</dbReference>